<organism evidence="2 3">
    <name type="scientific">Pseudonocardia thermophila</name>
    <dbReference type="NCBI Taxonomy" id="1848"/>
    <lineage>
        <taxon>Bacteria</taxon>
        <taxon>Bacillati</taxon>
        <taxon>Actinomycetota</taxon>
        <taxon>Actinomycetes</taxon>
        <taxon>Pseudonocardiales</taxon>
        <taxon>Pseudonocardiaceae</taxon>
        <taxon>Pseudonocardia</taxon>
    </lineage>
</organism>
<gene>
    <name evidence="2" type="ORF">SAMN05443637_101202</name>
</gene>
<evidence type="ECO:0000256" key="1">
    <source>
        <dbReference type="SAM" id="MobiDB-lite"/>
    </source>
</evidence>
<dbReference type="Proteomes" id="UP000184363">
    <property type="component" value="Unassembled WGS sequence"/>
</dbReference>
<feature type="region of interest" description="Disordered" evidence="1">
    <location>
        <begin position="1"/>
        <end position="69"/>
    </location>
</feature>
<proteinExistence type="predicted"/>
<accession>A0A1M6NE55</accession>
<reference evidence="2 3" key="1">
    <citation type="submission" date="2016-11" db="EMBL/GenBank/DDBJ databases">
        <authorList>
            <person name="Jaros S."/>
            <person name="Januszkiewicz K."/>
            <person name="Wedrychowicz H."/>
        </authorList>
    </citation>
    <scope>NUCLEOTIDE SEQUENCE [LARGE SCALE GENOMIC DNA]</scope>
    <source>
        <strain evidence="2 3">DSM 43832</strain>
    </source>
</reference>
<name>A0A1M6NE55_PSETH</name>
<protein>
    <submittedName>
        <fullName evidence="2">Uncharacterized protein</fullName>
    </submittedName>
</protein>
<dbReference type="EMBL" id="FRAP01000001">
    <property type="protein sequence ID" value="SHJ93980.1"/>
    <property type="molecule type" value="Genomic_DNA"/>
</dbReference>
<dbReference type="AlphaFoldDB" id="A0A1M6NE55"/>
<keyword evidence="3" id="KW-1185">Reference proteome</keyword>
<evidence type="ECO:0000313" key="2">
    <source>
        <dbReference type="EMBL" id="SHJ93980.1"/>
    </source>
</evidence>
<sequence>MAHTVIPPAHSELTTSSGPAVRRAPLGTRRGWKPAEEGLDSSPRVPHEKSDAHPAHCYPWILPQENAAG</sequence>
<evidence type="ECO:0000313" key="3">
    <source>
        <dbReference type="Proteomes" id="UP000184363"/>
    </source>
</evidence>
<feature type="compositionally biased region" description="Basic and acidic residues" evidence="1">
    <location>
        <begin position="45"/>
        <end position="54"/>
    </location>
</feature>